<dbReference type="InterPro" id="IPR057346">
    <property type="entry name" value="Talin1/2_VBS2"/>
</dbReference>
<sequence length="128" mass="13830">MRRKAFQGDSLDTFQAAYESLQAETDTQCLVAAARRLAQATAQMISEVKTQAEAASAAGEADRQARLLAAAKQLADATSSLINAAKVGRQSFVNSHPIFIPHLSFIVYLESHLSHNFHSSKLKVESGI</sequence>
<comment type="caution">
    <text evidence="2">The sequence shown here is derived from an EMBL/GenBank/DDBJ whole genome shotgun (WGS) entry which is preliminary data.</text>
</comment>
<evidence type="ECO:0000313" key="2">
    <source>
        <dbReference type="EMBL" id="VEL27115.1"/>
    </source>
</evidence>
<protein>
    <recommendedName>
        <fullName evidence="1">Talin-1/2 VBS2 domain-containing protein</fullName>
    </recommendedName>
</protein>
<gene>
    <name evidence="2" type="ORF">PXEA_LOCUS20555</name>
</gene>
<evidence type="ECO:0000313" key="3">
    <source>
        <dbReference type="Proteomes" id="UP000784294"/>
    </source>
</evidence>
<name>A0A448X3S5_9PLAT</name>
<dbReference type="EMBL" id="CAAALY010085021">
    <property type="protein sequence ID" value="VEL27115.1"/>
    <property type="molecule type" value="Genomic_DNA"/>
</dbReference>
<keyword evidence="3" id="KW-1185">Reference proteome</keyword>
<proteinExistence type="predicted"/>
<reference evidence="2" key="1">
    <citation type="submission" date="2018-11" db="EMBL/GenBank/DDBJ databases">
        <authorList>
            <consortium name="Pathogen Informatics"/>
        </authorList>
    </citation>
    <scope>NUCLEOTIDE SEQUENCE</scope>
</reference>
<evidence type="ECO:0000259" key="1">
    <source>
        <dbReference type="Pfam" id="PF25177"/>
    </source>
</evidence>
<dbReference type="InterPro" id="IPR035964">
    <property type="entry name" value="I/LWEQ_dom_sf"/>
</dbReference>
<dbReference type="Proteomes" id="UP000784294">
    <property type="component" value="Unassembled WGS sequence"/>
</dbReference>
<feature type="domain" description="Talin-1/2 VBS2" evidence="1">
    <location>
        <begin position="15"/>
        <end position="87"/>
    </location>
</feature>
<dbReference type="SUPFAM" id="SSF109885">
    <property type="entry name" value="I/LWEQ domain"/>
    <property type="match status" value="1"/>
</dbReference>
<dbReference type="Pfam" id="PF25177">
    <property type="entry name" value="Talin_VBS2"/>
    <property type="match status" value="1"/>
</dbReference>
<dbReference type="AlphaFoldDB" id="A0A448X3S5"/>
<organism evidence="2 3">
    <name type="scientific">Protopolystoma xenopodis</name>
    <dbReference type="NCBI Taxonomy" id="117903"/>
    <lineage>
        <taxon>Eukaryota</taxon>
        <taxon>Metazoa</taxon>
        <taxon>Spiralia</taxon>
        <taxon>Lophotrochozoa</taxon>
        <taxon>Platyhelminthes</taxon>
        <taxon>Monogenea</taxon>
        <taxon>Polyopisthocotylea</taxon>
        <taxon>Polystomatidea</taxon>
        <taxon>Polystomatidae</taxon>
        <taxon>Protopolystoma</taxon>
    </lineage>
</organism>
<dbReference type="GO" id="GO:0003779">
    <property type="term" value="F:actin binding"/>
    <property type="evidence" value="ECO:0007669"/>
    <property type="project" value="InterPro"/>
</dbReference>
<accession>A0A448X3S5</accession>
<dbReference type="Gene3D" id="1.20.120.230">
    <property type="entry name" value="Alpha-catenin/vinculin-like"/>
    <property type="match status" value="1"/>
</dbReference>